<dbReference type="InterPro" id="IPR051426">
    <property type="entry name" value="Peflin/Sorcin_CaBP"/>
</dbReference>
<feature type="domain" description="EF-hand" evidence="6">
    <location>
        <begin position="79"/>
        <end position="114"/>
    </location>
</feature>
<dbReference type="PANTHER" id="PTHR46212">
    <property type="entry name" value="PEFLIN"/>
    <property type="match status" value="1"/>
</dbReference>
<evidence type="ECO:0000256" key="3">
    <source>
        <dbReference type="ARBA" id="ARBA00022723"/>
    </source>
</evidence>
<dbReference type="Gene3D" id="1.10.238.10">
    <property type="entry name" value="EF-hand"/>
    <property type="match status" value="1"/>
</dbReference>
<gene>
    <name evidence="8" type="primary">LOC100908973</name>
</gene>
<dbReference type="InterPro" id="IPR002048">
    <property type="entry name" value="EF_hand_dom"/>
</dbReference>
<feature type="domain" description="EF-hand" evidence="6">
    <location>
        <begin position="49"/>
        <end position="77"/>
    </location>
</feature>
<accession>A0AAJ6VWW0</accession>
<keyword evidence="4" id="KW-0677">Repeat</keyword>
<sequence length="182" mass="21527">MAYYQNPYAPPAANQQVLNMFYAVDRDRSGQITATELREALINSNWSPFNEETCRLMISMFDRDHSGTINIQEFQQLYEYIEQWKRCFQSFDKDNSGNISPDELHQALCAFGYRLSPRFAHLLVRKFDRFGRQSMEFDCFIQACVMLKCLTDSFRMKDTQQNGTIVIRYEDFLEMVFSNAMY</sequence>
<evidence type="ECO:0000256" key="5">
    <source>
        <dbReference type="ARBA" id="ARBA00022837"/>
    </source>
</evidence>
<dbReference type="Pfam" id="PF13499">
    <property type="entry name" value="EF-hand_7"/>
    <property type="match status" value="1"/>
</dbReference>
<reference evidence="8" key="1">
    <citation type="submission" date="2025-08" db="UniProtKB">
        <authorList>
            <consortium name="RefSeq"/>
        </authorList>
    </citation>
    <scope>IDENTIFICATION</scope>
</reference>
<keyword evidence="5" id="KW-0106">Calcium</keyword>
<dbReference type="CDD" id="cd16183">
    <property type="entry name" value="EFh_PEF_ALG-2"/>
    <property type="match status" value="1"/>
</dbReference>
<dbReference type="RefSeq" id="XP_003742348.1">
    <property type="nucleotide sequence ID" value="XM_003742300.1"/>
</dbReference>
<dbReference type="AlphaFoldDB" id="A0AAJ6VWW0"/>
<feature type="domain" description="EF-hand" evidence="6">
    <location>
        <begin position="12"/>
        <end position="47"/>
    </location>
</feature>
<dbReference type="GO" id="GO:0005737">
    <property type="term" value="C:cytoplasm"/>
    <property type="evidence" value="ECO:0007669"/>
    <property type="project" value="UniProtKB-SubCell"/>
</dbReference>
<comment type="subcellular location">
    <subcellularLocation>
        <location evidence="1">Cytoplasm</location>
    </subcellularLocation>
</comment>
<dbReference type="PROSITE" id="PS00018">
    <property type="entry name" value="EF_HAND_1"/>
    <property type="match status" value="2"/>
</dbReference>
<evidence type="ECO:0000256" key="2">
    <source>
        <dbReference type="ARBA" id="ARBA00022490"/>
    </source>
</evidence>
<proteinExistence type="predicted"/>
<dbReference type="SUPFAM" id="SSF47473">
    <property type="entry name" value="EF-hand"/>
    <property type="match status" value="1"/>
</dbReference>
<evidence type="ECO:0000256" key="4">
    <source>
        <dbReference type="ARBA" id="ARBA00022737"/>
    </source>
</evidence>
<dbReference type="InterPro" id="IPR011992">
    <property type="entry name" value="EF-hand-dom_pair"/>
</dbReference>
<keyword evidence="7" id="KW-1185">Reference proteome</keyword>
<keyword evidence="3" id="KW-0479">Metal-binding</keyword>
<evidence type="ECO:0000313" key="8">
    <source>
        <dbReference type="RefSeq" id="XP_003742348.1"/>
    </source>
</evidence>
<keyword evidence="2" id="KW-0963">Cytoplasm</keyword>
<protein>
    <submittedName>
        <fullName evidence="8">Programmed cell death protein 6</fullName>
    </submittedName>
</protein>
<dbReference type="PROSITE" id="PS50222">
    <property type="entry name" value="EF_HAND_2"/>
    <property type="match status" value="3"/>
</dbReference>
<dbReference type="Proteomes" id="UP000694867">
    <property type="component" value="Unplaced"/>
</dbReference>
<dbReference type="Pfam" id="PF13405">
    <property type="entry name" value="EF-hand_6"/>
    <property type="match status" value="1"/>
</dbReference>
<evidence type="ECO:0000313" key="7">
    <source>
        <dbReference type="Proteomes" id="UP000694867"/>
    </source>
</evidence>
<dbReference type="GO" id="GO:0005509">
    <property type="term" value="F:calcium ion binding"/>
    <property type="evidence" value="ECO:0007669"/>
    <property type="project" value="InterPro"/>
</dbReference>
<dbReference type="SMART" id="SM00054">
    <property type="entry name" value="EFh"/>
    <property type="match status" value="3"/>
</dbReference>
<dbReference type="GeneID" id="100908973"/>
<dbReference type="PANTHER" id="PTHR46212:SF3">
    <property type="entry name" value="GH27120P"/>
    <property type="match status" value="1"/>
</dbReference>
<dbReference type="KEGG" id="goe:100908973"/>
<name>A0AAJ6VWW0_9ACAR</name>
<dbReference type="InterPro" id="IPR018247">
    <property type="entry name" value="EF_Hand_1_Ca_BS"/>
</dbReference>
<dbReference type="GO" id="GO:0048306">
    <property type="term" value="F:calcium-dependent protein binding"/>
    <property type="evidence" value="ECO:0007669"/>
    <property type="project" value="UniProtKB-ARBA"/>
</dbReference>
<evidence type="ECO:0000256" key="1">
    <source>
        <dbReference type="ARBA" id="ARBA00004496"/>
    </source>
</evidence>
<organism evidence="7 8">
    <name type="scientific">Galendromus occidentalis</name>
    <name type="common">western predatory mite</name>
    <dbReference type="NCBI Taxonomy" id="34638"/>
    <lineage>
        <taxon>Eukaryota</taxon>
        <taxon>Metazoa</taxon>
        <taxon>Ecdysozoa</taxon>
        <taxon>Arthropoda</taxon>
        <taxon>Chelicerata</taxon>
        <taxon>Arachnida</taxon>
        <taxon>Acari</taxon>
        <taxon>Parasitiformes</taxon>
        <taxon>Mesostigmata</taxon>
        <taxon>Gamasina</taxon>
        <taxon>Phytoseioidea</taxon>
        <taxon>Phytoseiidae</taxon>
        <taxon>Typhlodrominae</taxon>
        <taxon>Galendromus</taxon>
    </lineage>
</organism>
<evidence type="ECO:0000259" key="6">
    <source>
        <dbReference type="PROSITE" id="PS50222"/>
    </source>
</evidence>